<reference evidence="1" key="1">
    <citation type="submission" date="2020-03" db="EMBL/GenBank/DDBJ databases">
        <title>The deep terrestrial virosphere.</title>
        <authorList>
            <person name="Holmfeldt K."/>
            <person name="Nilsson E."/>
            <person name="Simone D."/>
            <person name="Lopez-Fernandez M."/>
            <person name="Wu X."/>
            <person name="de Brujin I."/>
            <person name="Lundin D."/>
            <person name="Andersson A."/>
            <person name="Bertilsson S."/>
            <person name="Dopson M."/>
        </authorList>
    </citation>
    <scope>NUCLEOTIDE SEQUENCE</scope>
    <source>
        <strain evidence="1">TM448A01716</strain>
    </source>
</reference>
<proteinExistence type="predicted"/>
<gene>
    <name evidence="1" type="ORF">TM448A01716_0015</name>
</gene>
<name>A0A6H1ZRZ4_9ZZZZ</name>
<organism evidence="1">
    <name type="scientific">viral metagenome</name>
    <dbReference type="NCBI Taxonomy" id="1070528"/>
    <lineage>
        <taxon>unclassified sequences</taxon>
        <taxon>metagenomes</taxon>
        <taxon>organismal metagenomes</taxon>
    </lineage>
</organism>
<dbReference type="AlphaFoldDB" id="A0A6H1ZRZ4"/>
<accession>A0A6H1ZRZ4</accession>
<protein>
    <submittedName>
        <fullName evidence="1">Uncharacterized protein</fullName>
    </submittedName>
</protein>
<sequence length="78" mass="8629">MKSENDSSINLCPICYRVGDKTPLMATEEQATDKIACCKIHGPIDLRPYLSQSLTPSFTPDGVQALVIGNFKIRMKNN</sequence>
<dbReference type="EMBL" id="MT144189">
    <property type="protein sequence ID" value="QJA50344.1"/>
    <property type="molecule type" value="Genomic_DNA"/>
</dbReference>
<evidence type="ECO:0000313" key="1">
    <source>
        <dbReference type="EMBL" id="QJA50344.1"/>
    </source>
</evidence>